<proteinExistence type="predicted"/>
<feature type="region of interest" description="Disordered" evidence="1">
    <location>
        <begin position="166"/>
        <end position="185"/>
    </location>
</feature>
<feature type="region of interest" description="Disordered" evidence="1">
    <location>
        <begin position="94"/>
        <end position="151"/>
    </location>
</feature>
<keyword evidence="3" id="KW-1185">Reference proteome</keyword>
<organism evidence="2 3">
    <name type="scientific">Phlebotomus papatasi</name>
    <name type="common">Sandfly</name>
    <dbReference type="NCBI Taxonomy" id="29031"/>
    <lineage>
        <taxon>Eukaryota</taxon>
        <taxon>Metazoa</taxon>
        <taxon>Ecdysozoa</taxon>
        <taxon>Arthropoda</taxon>
        <taxon>Hexapoda</taxon>
        <taxon>Insecta</taxon>
        <taxon>Pterygota</taxon>
        <taxon>Neoptera</taxon>
        <taxon>Endopterygota</taxon>
        <taxon>Diptera</taxon>
        <taxon>Nematocera</taxon>
        <taxon>Psychodoidea</taxon>
        <taxon>Psychodidae</taxon>
        <taxon>Phlebotomus</taxon>
        <taxon>Phlebotomus</taxon>
    </lineage>
</organism>
<feature type="region of interest" description="Disordered" evidence="1">
    <location>
        <begin position="214"/>
        <end position="238"/>
    </location>
</feature>
<dbReference type="EMBL" id="AJVK01030969">
    <property type="status" value="NOT_ANNOTATED_CDS"/>
    <property type="molecule type" value="Genomic_DNA"/>
</dbReference>
<dbReference type="VEuPathDB" id="VectorBase:PPAPM1_002793"/>
<feature type="compositionally biased region" description="Basic and acidic residues" evidence="1">
    <location>
        <begin position="119"/>
        <end position="137"/>
    </location>
</feature>
<evidence type="ECO:0000313" key="3">
    <source>
        <dbReference type="Proteomes" id="UP000092462"/>
    </source>
</evidence>
<feature type="compositionally biased region" description="Basic and acidic residues" evidence="1">
    <location>
        <begin position="224"/>
        <end position="238"/>
    </location>
</feature>
<dbReference type="Proteomes" id="UP000092462">
    <property type="component" value="Unassembled WGS sequence"/>
</dbReference>
<sequence length="238" mass="27615">MVSIIIFAASVCIVMSIKRCIEGRKLTAREREREEFLEQHRDIIRQNRMAMEQEAQLNAPDPRETRPPCYEDAILMPRLDGSFASLNELNMRREKRRKLHDKDENGDETDGVITRRNRCRSEEVLSMRESRTEDGQTRRSRRQRNVNPPESLEMARNTFIEHTSQLPAPTTAAPPPPVPPRNTLVQGRDSELHYHSTEVVNLHLTTVEIVPQTPEEESNSAMAEIERITMRSHKDVRQ</sequence>
<dbReference type="VEuPathDB" id="VectorBase:PPAI005559"/>
<reference evidence="2" key="1">
    <citation type="submission" date="2022-08" db="UniProtKB">
        <authorList>
            <consortium name="EnsemblMetazoa"/>
        </authorList>
    </citation>
    <scope>IDENTIFICATION</scope>
    <source>
        <strain evidence="2">Israel</strain>
    </source>
</reference>
<name>A0A1B0DCM0_PHLPP</name>
<evidence type="ECO:0000313" key="2">
    <source>
        <dbReference type="EnsemblMetazoa" id="PPAI005559-PA"/>
    </source>
</evidence>
<protein>
    <submittedName>
        <fullName evidence="2">Uncharacterized protein</fullName>
    </submittedName>
</protein>
<accession>A0A1B0DCM0</accession>
<dbReference type="EnsemblMetazoa" id="PPAI005559-RA">
    <property type="protein sequence ID" value="PPAI005559-PA"/>
    <property type="gene ID" value="PPAI005559"/>
</dbReference>
<dbReference type="AlphaFoldDB" id="A0A1B0DCM0"/>
<evidence type="ECO:0000256" key="1">
    <source>
        <dbReference type="SAM" id="MobiDB-lite"/>
    </source>
</evidence>